<accession>A0A6B0T2Y7</accession>
<evidence type="ECO:0000313" key="2">
    <source>
        <dbReference type="Proteomes" id="UP000466535"/>
    </source>
</evidence>
<dbReference type="PROSITE" id="PS51318">
    <property type="entry name" value="TAT"/>
    <property type="match status" value="1"/>
</dbReference>
<organism evidence="1 2">
    <name type="scientific">Halovenus carboxidivorans</name>
    <dbReference type="NCBI Taxonomy" id="2692199"/>
    <lineage>
        <taxon>Archaea</taxon>
        <taxon>Methanobacteriati</taxon>
        <taxon>Methanobacteriota</taxon>
        <taxon>Stenosarchaea group</taxon>
        <taxon>Halobacteria</taxon>
        <taxon>Halobacteriales</taxon>
        <taxon>Haloarculaceae</taxon>
        <taxon>Halovenus</taxon>
    </lineage>
</organism>
<dbReference type="Proteomes" id="UP000466535">
    <property type="component" value="Unassembled WGS sequence"/>
</dbReference>
<name>A0A6B0T2Y7_9EURY</name>
<gene>
    <name evidence="1" type="ORF">GRX03_13610</name>
</gene>
<sequence length="440" mass="45603">MTTRRGFLVGAAGVGSGIALSGCAGFFGSDTEDQSPGTGLLGGIADPTEQVRPEFFSGYHYRIPGLTGAVNLAAVTPGIGGGLIGVLNEEIPDLTLEDMDTFTGSRVRSQGIAGGGLALSVPSGQSLVVEGEFGTEPFTQWLSQQGVESLGTQDGYERYAVTKEETSGFEAFAVTDGTFIAVARSNVDSGPETALTTEIDHQSSGGTSLADNAPSYASVVEELDEAPMRRAAGYALVPLGADTGTEAFDTAVSGIVGSGLSVSPGMETAVQRAVSYLDPSMADGSALLDAYAASEQDELGDSEWSTSTNGAVVSARTSVTGAVGPAMLQTALPIAGYENLWNPIDPTALGRATPPIVYFQPSVTDSGTLMLEQIAGSDVEDLLVRYVHDGTEQREPWEGPVGKGDTFESQRSIDSGTQAWVVWRPDTTDAAVVARFWTPS</sequence>
<protein>
    <submittedName>
        <fullName evidence="1">Uncharacterized protein</fullName>
    </submittedName>
</protein>
<evidence type="ECO:0000313" key="1">
    <source>
        <dbReference type="EMBL" id="MXR52638.1"/>
    </source>
</evidence>
<dbReference type="PROSITE" id="PS51257">
    <property type="entry name" value="PROKAR_LIPOPROTEIN"/>
    <property type="match status" value="1"/>
</dbReference>
<comment type="caution">
    <text evidence="1">The sequence shown here is derived from an EMBL/GenBank/DDBJ whole genome shotgun (WGS) entry which is preliminary data.</text>
</comment>
<dbReference type="InterPro" id="IPR006311">
    <property type="entry name" value="TAT_signal"/>
</dbReference>
<dbReference type="AlphaFoldDB" id="A0A6B0T2Y7"/>
<keyword evidence="2" id="KW-1185">Reference proteome</keyword>
<proteinExistence type="predicted"/>
<dbReference type="EMBL" id="WUUT01000005">
    <property type="protein sequence ID" value="MXR52638.1"/>
    <property type="molecule type" value="Genomic_DNA"/>
</dbReference>
<dbReference type="RefSeq" id="WP_159764759.1">
    <property type="nucleotide sequence ID" value="NZ_WUUT01000005.1"/>
</dbReference>
<reference evidence="1 2" key="1">
    <citation type="submission" date="2019-12" db="EMBL/GenBank/DDBJ databases">
        <title>Isolation and characterization of three novel carbon monoxide-oxidizing members of Halobacteria from salione crusts and soils.</title>
        <authorList>
            <person name="Myers M.R."/>
            <person name="King G.M."/>
        </authorList>
    </citation>
    <scope>NUCLEOTIDE SEQUENCE [LARGE SCALE GENOMIC DNA]</scope>
    <source>
        <strain evidence="1 2">WSH3</strain>
    </source>
</reference>